<reference evidence="3 4" key="1">
    <citation type="submission" date="2017-09" db="EMBL/GenBank/DDBJ databases">
        <authorList>
            <person name="Ehlers B."/>
            <person name="Leendertz F.H."/>
        </authorList>
    </citation>
    <scope>NUCLEOTIDE SEQUENCE [LARGE SCALE GENOMIC DNA]</scope>
    <source>
        <strain evidence="3 4">DJ-1</strain>
    </source>
</reference>
<comment type="caution">
    <text evidence="3">The sequence shown here is derived from an EMBL/GenBank/DDBJ whole genome shotgun (WGS) entry which is preliminary data.</text>
</comment>
<keyword evidence="1" id="KW-0812">Transmembrane</keyword>
<accession>A0A2A3LWE6</accession>
<dbReference type="Pfam" id="PF14373">
    <property type="entry name" value="Imm_superinfect"/>
    <property type="match status" value="1"/>
</dbReference>
<dbReference type="InterPro" id="IPR018649">
    <property type="entry name" value="SHOCT"/>
</dbReference>
<proteinExistence type="predicted"/>
<keyword evidence="1" id="KW-1133">Transmembrane helix</keyword>
<feature type="transmembrane region" description="Helical" evidence="1">
    <location>
        <begin position="35"/>
        <end position="55"/>
    </location>
</feature>
<feature type="domain" description="SHOCT" evidence="2">
    <location>
        <begin position="80"/>
        <end position="106"/>
    </location>
</feature>
<gene>
    <name evidence="3" type="ORF">CMV24_29005</name>
</gene>
<dbReference type="InterPro" id="IPR016410">
    <property type="entry name" value="Phage_imm"/>
</dbReference>
<dbReference type="Pfam" id="PF09851">
    <property type="entry name" value="SHOCT"/>
    <property type="match status" value="1"/>
</dbReference>
<keyword evidence="1" id="KW-0472">Membrane</keyword>
<dbReference type="Proteomes" id="UP000218102">
    <property type="component" value="Unassembled WGS sequence"/>
</dbReference>
<evidence type="ECO:0000256" key="1">
    <source>
        <dbReference type="SAM" id="Phobius"/>
    </source>
</evidence>
<name>A0A2A3LWE6_PSEDL</name>
<dbReference type="RefSeq" id="WP_061202696.1">
    <property type="nucleotide sequence ID" value="NZ_NTME01000066.1"/>
</dbReference>
<evidence type="ECO:0000313" key="4">
    <source>
        <dbReference type="Proteomes" id="UP000218102"/>
    </source>
</evidence>
<sequence>MSDFLAFLMAVTAFILYFAPTFVAAKRKHPNGTPIALLNIFLGWTFVGWLVALIWSASAIKTEVPTHPATESKPSNRYGELERLAALKEKGHISEAEFNREKSKLLGS</sequence>
<dbReference type="EMBL" id="NTME01000066">
    <property type="protein sequence ID" value="PBJ92074.1"/>
    <property type="molecule type" value="Genomic_DNA"/>
</dbReference>
<dbReference type="AlphaFoldDB" id="A0A2A3LWE6"/>
<protein>
    <recommendedName>
        <fullName evidence="2">SHOCT domain-containing protein</fullName>
    </recommendedName>
</protein>
<organism evidence="3 4">
    <name type="scientific">Pseudomonas plecoglossicida</name>
    <dbReference type="NCBI Taxonomy" id="70775"/>
    <lineage>
        <taxon>Bacteria</taxon>
        <taxon>Pseudomonadati</taxon>
        <taxon>Pseudomonadota</taxon>
        <taxon>Gammaproteobacteria</taxon>
        <taxon>Pseudomonadales</taxon>
        <taxon>Pseudomonadaceae</taxon>
        <taxon>Pseudomonas</taxon>
    </lineage>
</organism>
<evidence type="ECO:0000313" key="3">
    <source>
        <dbReference type="EMBL" id="PBJ92074.1"/>
    </source>
</evidence>
<evidence type="ECO:0000259" key="2">
    <source>
        <dbReference type="Pfam" id="PF09851"/>
    </source>
</evidence>